<sequence length="139" mass="15769">MLEDFERTFFPDARIVTLSIPLLSETLEELHVLAASYGRSPEEIARVALIEGMRLLGERANRGPLEASEDPQRDPLRLQAELAVMRYRAFTLLKTVQALELRLSGLEAELRTLRDANADLRARLRACEEERTDPGGRPR</sequence>
<dbReference type="AlphaFoldDB" id="A0A212QQX2"/>
<reference evidence="3" key="1">
    <citation type="submission" date="2017-06" db="EMBL/GenBank/DDBJ databases">
        <authorList>
            <person name="Varghese N."/>
            <person name="Submissions S."/>
        </authorList>
    </citation>
    <scope>NUCLEOTIDE SEQUENCE [LARGE SCALE GENOMIC DNA]</scope>
    <source>
        <strain evidence="3">JAD2</strain>
    </source>
</reference>
<evidence type="ECO:0000313" key="2">
    <source>
        <dbReference type="EMBL" id="SNB61922.1"/>
    </source>
</evidence>
<evidence type="ECO:0000313" key="3">
    <source>
        <dbReference type="Proteomes" id="UP000197025"/>
    </source>
</evidence>
<evidence type="ECO:0000256" key="1">
    <source>
        <dbReference type="SAM" id="Coils"/>
    </source>
</evidence>
<dbReference type="EMBL" id="FYEK01000020">
    <property type="protein sequence ID" value="SNB61922.1"/>
    <property type="molecule type" value="Genomic_DNA"/>
</dbReference>
<dbReference type="InParanoid" id="A0A212QQX2"/>
<name>A0A212QQX2_9CHLR</name>
<dbReference type="RefSeq" id="WP_088570684.1">
    <property type="nucleotide sequence ID" value="NZ_FYEK01000020.1"/>
</dbReference>
<dbReference type="Proteomes" id="UP000197025">
    <property type="component" value="Unassembled WGS sequence"/>
</dbReference>
<feature type="coiled-coil region" evidence="1">
    <location>
        <begin position="96"/>
        <end position="130"/>
    </location>
</feature>
<organism evidence="2 3">
    <name type="scientific">Thermoflexus hugenholtzii JAD2</name>
    <dbReference type="NCBI Taxonomy" id="877466"/>
    <lineage>
        <taxon>Bacteria</taxon>
        <taxon>Bacillati</taxon>
        <taxon>Chloroflexota</taxon>
        <taxon>Thermoflexia</taxon>
        <taxon>Thermoflexales</taxon>
        <taxon>Thermoflexaceae</taxon>
        <taxon>Thermoflexus</taxon>
    </lineage>
</organism>
<keyword evidence="1" id="KW-0175">Coiled coil</keyword>
<accession>A0A212QQX2</accession>
<proteinExistence type="predicted"/>
<keyword evidence="3" id="KW-1185">Reference proteome</keyword>
<protein>
    <submittedName>
        <fullName evidence="2">Uncharacterized protein</fullName>
    </submittedName>
</protein>
<gene>
    <name evidence="2" type="ORF">SAMN02746019_00027670</name>
</gene>